<keyword evidence="3" id="KW-1185">Reference proteome</keyword>
<accession>A0ABM8B6K9</accession>
<protein>
    <submittedName>
        <fullName evidence="2">Phosphohydrolase</fullName>
    </submittedName>
</protein>
<dbReference type="Proteomes" id="UP001321766">
    <property type="component" value="Chromosome"/>
</dbReference>
<dbReference type="SUPFAM" id="SSF109604">
    <property type="entry name" value="HD-domain/PDEase-like"/>
    <property type="match status" value="1"/>
</dbReference>
<dbReference type="SMART" id="SM00471">
    <property type="entry name" value="HDc"/>
    <property type="match status" value="1"/>
</dbReference>
<name>A0ABM8B6K9_9BIFI</name>
<gene>
    <name evidence="2" type="ORF">KIM372_02610</name>
</gene>
<evidence type="ECO:0000259" key="1">
    <source>
        <dbReference type="SMART" id="SM00471"/>
    </source>
</evidence>
<dbReference type="Gene3D" id="1.10.3210.10">
    <property type="entry name" value="Hypothetical protein af1432"/>
    <property type="match status" value="1"/>
</dbReference>
<dbReference type="InterPro" id="IPR006674">
    <property type="entry name" value="HD_domain"/>
</dbReference>
<dbReference type="InterPro" id="IPR003607">
    <property type="entry name" value="HD/PDEase_dom"/>
</dbReference>
<dbReference type="PANTHER" id="PTHR38659:SF2">
    <property type="entry name" value="HDIG DOMAIN PROTEIN"/>
    <property type="match status" value="1"/>
</dbReference>
<dbReference type="CDD" id="cd00077">
    <property type="entry name" value="HDc"/>
    <property type="match status" value="1"/>
</dbReference>
<sequence>MIPSVEMAQELHKKYAPSQAAYDLIHTHCVIVATIGKELAQRANARYQAAQMRGASVQVARAQEHPQAQSGAVGEQVWQSGDSLEAAIPQRELDVDLVYLGGLLHDIGTYKILASDGAEGRPLAFDDHYIQHGLAGYELLKAEGVDESVAQFARNHTGVGLTRAQVEAEHLDLPVDDYLPRSLEQELVMYADNYHSKHQPPIFVSEPTAAKRTAKFGEENLRRWKMLVAKYGVPDLKPLAEQYGMEII</sequence>
<evidence type="ECO:0000313" key="2">
    <source>
        <dbReference type="EMBL" id="BDR52354.1"/>
    </source>
</evidence>
<dbReference type="InterPro" id="IPR006675">
    <property type="entry name" value="HDIG_dom"/>
</dbReference>
<dbReference type="NCBIfam" id="TIGR00277">
    <property type="entry name" value="HDIG"/>
    <property type="match status" value="1"/>
</dbReference>
<dbReference type="Pfam" id="PF01966">
    <property type="entry name" value="HD"/>
    <property type="match status" value="1"/>
</dbReference>
<evidence type="ECO:0000313" key="3">
    <source>
        <dbReference type="Proteomes" id="UP001321766"/>
    </source>
</evidence>
<dbReference type="PANTHER" id="PTHR38659">
    <property type="entry name" value="METAL-DEPENDENT PHOSPHOHYDROLASE"/>
    <property type="match status" value="1"/>
</dbReference>
<dbReference type="EMBL" id="AP026798">
    <property type="protein sequence ID" value="BDR52354.1"/>
    <property type="molecule type" value="Genomic_DNA"/>
</dbReference>
<organism evidence="2 3">
    <name type="scientific">Bombiscardovia nodaiensis</name>
    <dbReference type="NCBI Taxonomy" id="2932181"/>
    <lineage>
        <taxon>Bacteria</taxon>
        <taxon>Bacillati</taxon>
        <taxon>Actinomycetota</taxon>
        <taxon>Actinomycetes</taxon>
        <taxon>Bifidobacteriales</taxon>
        <taxon>Bifidobacteriaceae</taxon>
        <taxon>Bombiscardovia</taxon>
    </lineage>
</organism>
<reference evidence="2 3" key="1">
    <citation type="journal article" date="2023" name="Microbiol. Spectr.">
        <title>Symbiosis of Carpenter Bees with Uncharacterized Lactic Acid Bacteria Showing NAD Auxotrophy.</title>
        <authorList>
            <person name="Kawasaki S."/>
            <person name="Ozawa K."/>
            <person name="Mori T."/>
            <person name="Yamamoto A."/>
            <person name="Ito M."/>
            <person name="Ohkuma M."/>
            <person name="Sakamoto M."/>
            <person name="Matsutani M."/>
        </authorList>
    </citation>
    <scope>NUCLEOTIDE SEQUENCE [LARGE SCALE GENOMIC DNA]</scope>
    <source>
        <strain evidence="2 3">Kim37-2</strain>
    </source>
</reference>
<feature type="domain" description="HD/PDEase" evidence="1">
    <location>
        <begin position="21"/>
        <end position="206"/>
    </location>
</feature>
<proteinExistence type="predicted"/>